<keyword evidence="2" id="KW-0964">Secreted</keyword>
<evidence type="ECO:0000313" key="3">
    <source>
        <dbReference type="EMBL" id="KYO51196.1"/>
    </source>
</evidence>
<dbReference type="PRINTS" id="PR00313">
    <property type="entry name" value="CABNDNGRPT"/>
</dbReference>
<dbReference type="SUPFAM" id="SSF51120">
    <property type="entry name" value="beta-Roll"/>
    <property type="match status" value="4"/>
</dbReference>
<evidence type="ECO:0000256" key="2">
    <source>
        <dbReference type="ARBA" id="ARBA00022525"/>
    </source>
</evidence>
<dbReference type="EMBL" id="LPZR01000181">
    <property type="protein sequence ID" value="KYO51196.1"/>
    <property type="molecule type" value="Genomic_DNA"/>
</dbReference>
<dbReference type="GO" id="GO:0005509">
    <property type="term" value="F:calcium ion binding"/>
    <property type="evidence" value="ECO:0007669"/>
    <property type="project" value="InterPro"/>
</dbReference>
<organism evidence="3 4">
    <name type="scientific">Tistrella mobilis</name>
    <dbReference type="NCBI Taxonomy" id="171437"/>
    <lineage>
        <taxon>Bacteria</taxon>
        <taxon>Pseudomonadati</taxon>
        <taxon>Pseudomonadota</taxon>
        <taxon>Alphaproteobacteria</taxon>
        <taxon>Geminicoccales</taxon>
        <taxon>Geminicoccaceae</taxon>
        <taxon>Tistrella</taxon>
    </lineage>
</organism>
<dbReference type="Gene3D" id="2.150.10.10">
    <property type="entry name" value="Serralysin-like metalloprotease, C-terminal"/>
    <property type="match status" value="5"/>
</dbReference>
<dbReference type="InterPro" id="IPR018511">
    <property type="entry name" value="Hemolysin-typ_Ca-bd_CS"/>
</dbReference>
<dbReference type="InterPro" id="IPR050557">
    <property type="entry name" value="RTX_toxin/Mannuronan_C5-epim"/>
</dbReference>
<dbReference type="GeneID" id="97241275"/>
<comment type="subcellular location">
    <subcellularLocation>
        <location evidence="1">Secreted</location>
    </subcellularLocation>
</comment>
<dbReference type="GO" id="GO:0005576">
    <property type="term" value="C:extracellular region"/>
    <property type="evidence" value="ECO:0007669"/>
    <property type="project" value="UniProtKB-SubCell"/>
</dbReference>
<dbReference type="PROSITE" id="PS00330">
    <property type="entry name" value="HEMOLYSIN_CALCIUM"/>
    <property type="match status" value="6"/>
</dbReference>
<proteinExistence type="predicted"/>
<evidence type="ECO:0000256" key="1">
    <source>
        <dbReference type="ARBA" id="ARBA00004613"/>
    </source>
</evidence>
<dbReference type="Proteomes" id="UP000075787">
    <property type="component" value="Unassembled WGS sequence"/>
</dbReference>
<name>A0A162KG71_9PROT</name>
<dbReference type="Pfam" id="PF00353">
    <property type="entry name" value="HemolysinCabind"/>
    <property type="match status" value="8"/>
</dbReference>
<dbReference type="OrthoDB" id="7306561at2"/>
<sequence length="646" mass="65463">MATIRGTSGNNRLTGTDVADTLYGLDGNDILDGGEGNDLYDGGNGNDTFLIWGATGTDTFRGGAGTDTIRLTDGVSTASFVLGTKASVERIDFAGFDLTGTDGDDVFNLGGVISLIGRRTIWLNDGDDRFTGSAAGDSVHGGTGDDRLDGGAGDDILEGGIGNDTLIGNDGNDRIVLQGRTGQDKILGGGGTDRVVIAGGTQLSYLSLNASASIEILRFETGAALEGTSGRDTIDLSGVTAYENRQTIRLGSGADSFNGSKAGDMVDGGNGNDRLLGGDGNDILEGGAGSDVLNGGNGNDIFRVQGAFGVDSYSGGTGTDTLEIVGGAQTSSLRLPASASVEVLKFNGFDLSGTDDNDHFDFSGITTIIGRRTIWLNDGDDVFTGSGTIDDVHGGEGDDRIEGGAGNDIIEGGGGSDTLLGDGGNDIFRVQGDFGADIIRGGTGTDTLQVVAGAETSALTLDAAASVEILAFTKADLNGTDGNDDFNLSGVTKITNGRTIWLNAGNDVFIGSQTVDRVHGGAGNDRLQGGKGADILSGGTGRDSFVYTAASDSTVAATGRDRIEDFSHAQGDRIDLSAIDAVTGTSGNQAFTYIGSAGYSGKGGEVRVAVVTSGVLVYADLDGDRSSDMSILVTGVTSLTAADFIL</sequence>
<dbReference type="PANTHER" id="PTHR38340">
    <property type="entry name" value="S-LAYER PROTEIN"/>
    <property type="match status" value="1"/>
</dbReference>
<protein>
    <recommendedName>
        <fullName evidence="5">Peptidase M10 serralysin C-terminal domain-containing protein</fullName>
    </recommendedName>
</protein>
<dbReference type="PANTHER" id="PTHR38340:SF1">
    <property type="entry name" value="S-LAYER PROTEIN"/>
    <property type="match status" value="1"/>
</dbReference>
<reference evidence="3 4" key="1">
    <citation type="submission" date="2015-12" db="EMBL/GenBank/DDBJ databases">
        <title>Genome sequence of Tistrella mobilis MCCC 1A02139.</title>
        <authorList>
            <person name="Lu L."/>
            <person name="Lai Q."/>
            <person name="Shao Z."/>
            <person name="Qian P."/>
        </authorList>
    </citation>
    <scope>NUCLEOTIDE SEQUENCE [LARGE SCALE GENOMIC DNA]</scope>
    <source>
        <strain evidence="3 4">MCCC 1A02139</strain>
    </source>
</reference>
<dbReference type="InterPro" id="IPR001343">
    <property type="entry name" value="Hemolysn_Ca-bd"/>
</dbReference>
<evidence type="ECO:0008006" key="5">
    <source>
        <dbReference type="Google" id="ProtNLM"/>
    </source>
</evidence>
<dbReference type="RefSeq" id="WP_062766835.1">
    <property type="nucleotide sequence ID" value="NZ_CP121045.1"/>
</dbReference>
<evidence type="ECO:0000313" key="4">
    <source>
        <dbReference type="Proteomes" id="UP000075787"/>
    </source>
</evidence>
<dbReference type="AlphaFoldDB" id="A0A162KG71"/>
<accession>A0A162KG71</accession>
<comment type="caution">
    <text evidence="3">The sequence shown here is derived from an EMBL/GenBank/DDBJ whole genome shotgun (WGS) entry which is preliminary data.</text>
</comment>
<dbReference type="InterPro" id="IPR011049">
    <property type="entry name" value="Serralysin-like_metalloprot_C"/>
</dbReference>
<gene>
    <name evidence="3" type="ORF">AUP44_10045</name>
</gene>